<proteinExistence type="predicted"/>
<name>A0A0V0Z1Z0_9BILA</name>
<sequence>MPMCLCNGPLPRAGSSAPSVGLLMRSSLFGDGPVLTGALTFRSVSRFPDGMATTKQQTMDIYFIKQLETRIDDDVNTSTLLATCQPSCKQPLPYSCSDLHVLFFILNDAMKPSKMKDHLEKRFTLIRKTRFTPKRSKTEGVPLFIIGR</sequence>
<keyword evidence="2" id="KW-1185">Reference proteome</keyword>
<comment type="caution">
    <text evidence="1">The sequence shown here is derived from an EMBL/GenBank/DDBJ whole genome shotgun (WGS) entry which is preliminary data.</text>
</comment>
<accession>A0A0V0Z1Z0</accession>
<dbReference type="AlphaFoldDB" id="A0A0V0Z1Z0"/>
<reference evidence="1 2" key="1">
    <citation type="submission" date="2015-01" db="EMBL/GenBank/DDBJ databases">
        <title>Evolution of Trichinella species and genotypes.</title>
        <authorList>
            <person name="Korhonen P.K."/>
            <person name="Edoardo P."/>
            <person name="Giuseppe L.R."/>
            <person name="Gasser R.B."/>
        </authorList>
    </citation>
    <scope>NUCLEOTIDE SEQUENCE [LARGE SCALE GENOMIC DNA]</scope>
    <source>
        <strain evidence="1">ISS2496</strain>
    </source>
</reference>
<protein>
    <submittedName>
        <fullName evidence="1">Uncharacterized protein</fullName>
    </submittedName>
</protein>
<organism evidence="1 2">
    <name type="scientific">Trichinella patagoniensis</name>
    <dbReference type="NCBI Taxonomy" id="990121"/>
    <lineage>
        <taxon>Eukaryota</taxon>
        <taxon>Metazoa</taxon>
        <taxon>Ecdysozoa</taxon>
        <taxon>Nematoda</taxon>
        <taxon>Enoplea</taxon>
        <taxon>Dorylaimia</taxon>
        <taxon>Trichinellida</taxon>
        <taxon>Trichinellidae</taxon>
        <taxon>Trichinella</taxon>
    </lineage>
</organism>
<dbReference type="EMBL" id="JYDQ01000846">
    <property type="protein sequence ID" value="KRY06307.1"/>
    <property type="molecule type" value="Genomic_DNA"/>
</dbReference>
<evidence type="ECO:0000313" key="2">
    <source>
        <dbReference type="Proteomes" id="UP000054783"/>
    </source>
</evidence>
<evidence type="ECO:0000313" key="1">
    <source>
        <dbReference type="EMBL" id="KRY06307.1"/>
    </source>
</evidence>
<gene>
    <name evidence="1" type="ORF">T12_13469</name>
</gene>
<dbReference type="Proteomes" id="UP000054783">
    <property type="component" value="Unassembled WGS sequence"/>
</dbReference>